<dbReference type="Gene3D" id="3.30.70.260">
    <property type="match status" value="1"/>
</dbReference>
<evidence type="ECO:0000313" key="3">
    <source>
        <dbReference type="EMBL" id="AOZ05988.1"/>
    </source>
</evidence>
<dbReference type="InterPro" id="IPR048640">
    <property type="entry name" value="MgtC-like_C"/>
</dbReference>
<keyword evidence="1" id="KW-0732">Signal</keyword>
<feature type="signal peptide" evidence="1">
    <location>
        <begin position="1"/>
        <end position="22"/>
    </location>
</feature>
<evidence type="ECO:0000256" key="1">
    <source>
        <dbReference type="SAM" id="SignalP"/>
    </source>
</evidence>
<dbReference type="Pfam" id="PF21770">
    <property type="entry name" value="MgtC_SapB_C"/>
    <property type="match status" value="1"/>
</dbReference>
<accession>A0ABM6F3M7</accession>
<sequence>MRFLHKLMPATPAATAAAAAGACPPPAMPASQLFQVVVLCRDAGERRIAQQILDELDANQMTLRSLHARSLAQRELTEVRVLLQCPQDARAAMVRLVQVLGFTPLVRSVRWETVPQPARALAATTH</sequence>
<protein>
    <recommendedName>
        <fullName evidence="2">MgtC-like C-terminal domain-containing protein</fullName>
    </recommendedName>
</protein>
<name>A0ABM6F3M7_9BURK</name>
<organism evidence="3 4">
    <name type="scientific">Cupriavidus malaysiensis</name>
    <dbReference type="NCBI Taxonomy" id="367825"/>
    <lineage>
        <taxon>Bacteria</taxon>
        <taxon>Pseudomonadati</taxon>
        <taxon>Pseudomonadota</taxon>
        <taxon>Betaproteobacteria</taxon>
        <taxon>Burkholderiales</taxon>
        <taxon>Burkholderiaceae</taxon>
        <taxon>Cupriavidus</taxon>
    </lineage>
</organism>
<dbReference type="EMBL" id="CP017754">
    <property type="protein sequence ID" value="AOZ05988.1"/>
    <property type="molecule type" value="Genomic_DNA"/>
</dbReference>
<feature type="domain" description="MgtC-like C-terminal" evidence="2">
    <location>
        <begin position="34"/>
        <end position="111"/>
    </location>
</feature>
<dbReference type="RefSeq" id="WP_071012185.1">
    <property type="nucleotide sequence ID" value="NZ_CP017754.1"/>
</dbReference>
<keyword evidence="4" id="KW-1185">Reference proteome</keyword>
<reference evidence="3 4" key="1">
    <citation type="submission" date="2016-10" db="EMBL/GenBank/DDBJ databases">
        <title>Complete genome sequences of three Cupriavidus strains isolated from various Malaysian environments.</title>
        <authorList>
            <person name="Abdullah A.A.-A."/>
            <person name="Shafie N.A.H."/>
            <person name="Lau N.S."/>
        </authorList>
    </citation>
    <scope>NUCLEOTIDE SEQUENCE [LARGE SCALE GENOMIC DNA]</scope>
    <source>
        <strain evidence="3 4">USMAA1020</strain>
    </source>
</reference>
<dbReference type="Proteomes" id="UP000177515">
    <property type="component" value="Chromosome 1"/>
</dbReference>
<evidence type="ECO:0000259" key="2">
    <source>
        <dbReference type="Pfam" id="PF21770"/>
    </source>
</evidence>
<dbReference type="PROSITE" id="PS51257">
    <property type="entry name" value="PROKAR_LIPOPROTEIN"/>
    <property type="match status" value="1"/>
</dbReference>
<gene>
    <name evidence="3" type="ORF">BKK80_09205</name>
</gene>
<proteinExistence type="predicted"/>
<feature type="chain" id="PRO_5046375968" description="MgtC-like C-terminal domain-containing protein" evidence="1">
    <location>
        <begin position="23"/>
        <end position="126"/>
    </location>
</feature>
<evidence type="ECO:0000313" key="4">
    <source>
        <dbReference type="Proteomes" id="UP000177515"/>
    </source>
</evidence>